<dbReference type="SMART" id="SM00575">
    <property type="entry name" value="ZnF_PMZ"/>
    <property type="match status" value="1"/>
</dbReference>
<dbReference type="Pfam" id="PF04434">
    <property type="entry name" value="SWIM"/>
    <property type="match status" value="1"/>
</dbReference>
<dbReference type="PANTHER" id="PTHR31973:SF195">
    <property type="entry name" value="MUDR FAMILY TRANSPOSASE"/>
    <property type="match status" value="1"/>
</dbReference>
<keyword evidence="3" id="KW-0862">Zinc</keyword>
<dbReference type="PROSITE" id="PS50966">
    <property type="entry name" value="ZF_SWIM"/>
    <property type="match status" value="1"/>
</dbReference>
<dbReference type="InterPro" id="IPR018289">
    <property type="entry name" value="MULE_transposase_dom"/>
</dbReference>
<keyword evidence="7" id="KW-1185">Reference proteome</keyword>
<dbReference type="GO" id="GO:0008270">
    <property type="term" value="F:zinc ion binding"/>
    <property type="evidence" value="ECO:0007669"/>
    <property type="project" value="UniProtKB-KW"/>
</dbReference>
<organism evidence="6 7">
    <name type="scientific">Phaseolus vulgaris</name>
    <name type="common">Kidney bean</name>
    <name type="synonym">French bean</name>
    <dbReference type="NCBI Taxonomy" id="3885"/>
    <lineage>
        <taxon>Eukaryota</taxon>
        <taxon>Viridiplantae</taxon>
        <taxon>Streptophyta</taxon>
        <taxon>Embryophyta</taxon>
        <taxon>Tracheophyta</taxon>
        <taxon>Spermatophyta</taxon>
        <taxon>Magnoliopsida</taxon>
        <taxon>eudicotyledons</taxon>
        <taxon>Gunneridae</taxon>
        <taxon>Pentapetalae</taxon>
        <taxon>rosids</taxon>
        <taxon>fabids</taxon>
        <taxon>Fabales</taxon>
        <taxon>Fabaceae</taxon>
        <taxon>Papilionoideae</taxon>
        <taxon>50 kb inversion clade</taxon>
        <taxon>NPAAA clade</taxon>
        <taxon>indigoferoid/millettioid clade</taxon>
        <taxon>Phaseoleae</taxon>
        <taxon>Phaseolus</taxon>
    </lineage>
</organism>
<feature type="domain" description="SWIM-type" evidence="5">
    <location>
        <begin position="376"/>
        <end position="408"/>
    </location>
</feature>
<dbReference type="STRING" id="3885.V7BFI9"/>
<protein>
    <recommendedName>
        <fullName evidence="5">SWIM-type domain-containing protein</fullName>
    </recommendedName>
</protein>
<keyword evidence="1" id="KW-0479">Metal-binding</keyword>
<accession>V7BFI9</accession>
<evidence type="ECO:0000256" key="4">
    <source>
        <dbReference type="PROSITE-ProRule" id="PRU00325"/>
    </source>
</evidence>
<dbReference type="EMBL" id="CM002294">
    <property type="protein sequence ID" value="ESW16612.1"/>
    <property type="molecule type" value="Genomic_DNA"/>
</dbReference>
<dbReference type="InterPro" id="IPR007527">
    <property type="entry name" value="Znf_SWIM"/>
</dbReference>
<keyword evidence="2 4" id="KW-0863">Zinc-finger</keyword>
<evidence type="ECO:0000256" key="3">
    <source>
        <dbReference type="ARBA" id="ARBA00022833"/>
    </source>
</evidence>
<evidence type="ECO:0000313" key="6">
    <source>
        <dbReference type="EMBL" id="ESW16612.1"/>
    </source>
</evidence>
<dbReference type="Gramene" id="ESW16612">
    <property type="protein sequence ID" value="ESW16612"/>
    <property type="gene ID" value="PHAVU_007G170500g"/>
</dbReference>
<dbReference type="AlphaFoldDB" id="V7BFI9"/>
<dbReference type="OMA" id="GHRMIAK"/>
<sequence>MISQDHNKLGHRMIAKSIHEIIKAGPSTPVSTIIAHMKSSLGYTATYKKAWLGKQLAIENVYGNWEESYQKLSALLNAMQLYVPGFIWKIKAQPAYEGNQLDADHIIFKRVFWTFKPCIDGFKFCKPVVQVDGTFLYGKYRGTLLVAVAQDGQNNILPIAFAIIEGETADAWFFFLRYLRRYVTPQHGLCLISNRHESIKSAYSRDDSGWNNNNSMHVYCIRHIAQNFMRRFRNTTLKKDVVNMVKEENPEATQWLDDIPREKWTLAWDNGKRWGHMTTNLAESINYVLKKTRNLPISSMVMATYTRCNKFFTDRGRQVEAMMAAGHVYSEVAAKALEDAQSKANTHTVLSFDRRNTRFLVEERQNPREVRPPGRFAIRLDELWCDCGKFQKLHLPCSHVLAACKYAHHDFARYISPVYTLQRVFHVYEGLFGELRNEEYWPVYTGQILCPSPDMKRTSKGRPKSRRIRTDMDIREQHDRAKKCSYCQTPGHTKRMCPNITRPSTFRH</sequence>
<reference evidence="7" key="1">
    <citation type="journal article" date="2014" name="Nat. Genet.">
        <title>A reference genome for common bean and genome-wide analysis of dual domestications.</title>
        <authorList>
            <person name="Schmutz J."/>
            <person name="McClean P.E."/>
            <person name="Mamidi S."/>
            <person name="Wu G.A."/>
            <person name="Cannon S.B."/>
            <person name="Grimwood J."/>
            <person name="Jenkins J."/>
            <person name="Shu S."/>
            <person name="Song Q."/>
            <person name="Chavarro C."/>
            <person name="Torres-Torres M."/>
            <person name="Geffroy V."/>
            <person name="Moghaddam S.M."/>
            <person name="Gao D."/>
            <person name="Abernathy B."/>
            <person name="Barry K."/>
            <person name="Blair M."/>
            <person name="Brick M.A."/>
            <person name="Chovatia M."/>
            <person name="Gepts P."/>
            <person name="Goodstein D.M."/>
            <person name="Gonzales M."/>
            <person name="Hellsten U."/>
            <person name="Hyten D.L."/>
            <person name="Jia G."/>
            <person name="Kelly J.D."/>
            <person name="Kudrna D."/>
            <person name="Lee R."/>
            <person name="Richard M.M."/>
            <person name="Miklas P.N."/>
            <person name="Osorno J.M."/>
            <person name="Rodrigues J."/>
            <person name="Thareau V."/>
            <person name="Urrea C.A."/>
            <person name="Wang M."/>
            <person name="Yu Y."/>
            <person name="Zhang M."/>
            <person name="Wing R.A."/>
            <person name="Cregan P.B."/>
            <person name="Rokhsar D.S."/>
            <person name="Jackson S.A."/>
        </authorList>
    </citation>
    <scope>NUCLEOTIDE SEQUENCE [LARGE SCALE GENOMIC DNA]</scope>
    <source>
        <strain evidence="7">cv. G19833</strain>
    </source>
</reference>
<dbReference type="Proteomes" id="UP000000226">
    <property type="component" value="Chromosome 7"/>
</dbReference>
<evidence type="ECO:0000313" key="7">
    <source>
        <dbReference type="Proteomes" id="UP000000226"/>
    </source>
</evidence>
<evidence type="ECO:0000256" key="2">
    <source>
        <dbReference type="ARBA" id="ARBA00022771"/>
    </source>
</evidence>
<name>V7BFI9_PHAVU</name>
<evidence type="ECO:0000256" key="1">
    <source>
        <dbReference type="ARBA" id="ARBA00022723"/>
    </source>
</evidence>
<dbReference type="InterPro" id="IPR006564">
    <property type="entry name" value="Znf_PMZ"/>
</dbReference>
<dbReference type="Pfam" id="PF10551">
    <property type="entry name" value="MULE"/>
    <property type="match status" value="1"/>
</dbReference>
<dbReference type="eggNOG" id="ENOG502QSE3">
    <property type="taxonomic scope" value="Eukaryota"/>
</dbReference>
<proteinExistence type="predicted"/>
<dbReference type="OrthoDB" id="1428231at2759"/>
<evidence type="ECO:0000259" key="5">
    <source>
        <dbReference type="PROSITE" id="PS50966"/>
    </source>
</evidence>
<gene>
    <name evidence="6" type="ORF">PHAVU_007G170500g</name>
</gene>
<dbReference type="PANTHER" id="PTHR31973">
    <property type="entry name" value="POLYPROTEIN, PUTATIVE-RELATED"/>
    <property type="match status" value="1"/>
</dbReference>